<name>A0A4P8EE60_9RHOB</name>
<reference evidence="14 15" key="1">
    <citation type="submission" date="2019-05" db="EMBL/GenBank/DDBJ databases">
        <title>Pseudorhodobacter turbinis sp. nov., isolated from the gut of the Korean turban shell.</title>
        <authorList>
            <person name="Jeong Y.-S."/>
            <person name="Kang W.-R."/>
            <person name="Bae J.-W."/>
        </authorList>
    </citation>
    <scope>NUCLEOTIDE SEQUENCE [LARGE SCALE GENOMIC DNA]</scope>
    <source>
        <strain evidence="14 15">S12M18</strain>
    </source>
</reference>
<evidence type="ECO:0000256" key="12">
    <source>
        <dbReference type="ARBA" id="ARBA00034269"/>
    </source>
</evidence>
<keyword evidence="10" id="KW-0406">Ion transport</keyword>
<comment type="catalytic activity">
    <reaction evidence="12">
        <text>Mg(2+)(in) = Mg(2+)(out)</text>
        <dbReference type="Rhea" id="RHEA:29827"/>
        <dbReference type="ChEBI" id="CHEBI:18420"/>
    </reaction>
</comment>
<keyword evidence="15" id="KW-1185">Reference proteome</keyword>
<dbReference type="SUPFAM" id="SSF144083">
    <property type="entry name" value="Magnesium transport protein CorA, transmembrane region"/>
    <property type="match status" value="1"/>
</dbReference>
<dbReference type="OrthoDB" id="9803416at2"/>
<evidence type="ECO:0000313" key="14">
    <source>
        <dbReference type="EMBL" id="QCO54903.1"/>
    </source>
</evidence>
<keyword evidence="4" id="KW-0813">Transport</keyword>
<comment type="similarity">
    <text evidence="2">Belongs to the CorA metal ion transporter (MIT) (TC 1.A.35) family.</text>
</comment>
<dbReference type="GO" id="GO:0015095">
    <property type="term" value="F:magnesium ion transmembrane transporter activity"/>
    <property type="evidence" value="ECO:0007669"/>
    <property type="project" value="TreeGrafter"/>
</dbReference>
<evidence type="ECO:0000313" key="15">
    <source>
        <dbReference type="Proteomes" id="UP000298631"/>
    </source>
</evidence>
<dbReference type="Proteomes" id="UP000298631">
    <property type="component" value="Chromosome"/>
</dbReference>
<dbReference type="SUPFAM" id="SSF143865">
    <property type="entry name" value="CorA soluble domain-like"/>
    <property type="match status" value="1"/>
</dbReference>
<dbReference type="Gene3D" id="1.20.58.340">
    <property type="entry name" value="Magnesium transport protein CorA, transmembrane region"/>
    <property type="match status" value="2"/>
</dbReference>
<evidence type="ECO:0000256" key="5">
    <source>
        <dbReference type="ARBA" id="ARBA00022475"/>
    </source>
</evidence>
<dbReference type="InterPro" id="IPR050829">
    <property type="entry name" value="CorA_MIT"/>
</dbReference>
<evidence type="ECO:0000256" key="8">
    <source>
        <dbReference type="ARBA" id="ARBA00022842"/>
    </source>
</evidence>
<dbReference type="GO" id="GO:0005886">
    <property type="term" value="C:plasma membrane"/>
    <property type="evidence" value="ECO:0007669"/>
    <property type="project" value="UniProtKB-SubCell"/>
</dbReference>
<dbReference type="AlphaFoldDB" id="A0A4P8EE60"/>
<dbReference type="Gene3D" id="3.30.460.20">
    <property type="entry name" value="CorA soluble domain-like"/>
    <property type="match status" value="1"/>
</dbReference>
<keyword evidence="5" id="KW-1003">Cell membrane</keyword>
<dbReference type="PANTHER" id="PTHR47685">
    <property type="entry name" value="MAGNESIUM TRANSPORT PROTEIN CORA"/>
    <property type="match status" value="1"/>
</dbReference>
<feature type="transmembrane region" description="Helical" evidence="13">
    <location>
        <begin position="260"/>
        <end position="280"/>
    </location>
</feature>
<dbReference type="Pfam" id="PF01544">
    <property type="entry name" value="CorA"/>
    <property type="match status" value="1"/>
</dbReference>
<evidence type="ECO:0000256" key="2">
    <source>
        <dbReference type="ARBA" id="ARBA00009765"/>
    </source>
</evidence>
<keyword evidence="7 13" id="KW-0812">Transmembrane</keyword>
<evidence type="ECO:0000256" key="10">
    <source>
        <dbReference type="ARBA" id="ARBA00023065"/>
    </source>
</evidence>
<organism evidence="14 15">
    <name type="scientific">Pseudorhodobacter turbinis</name>
    <dbReference type="NCBI Taxonomy" id="2500533"/>
    <lineage>
        <taxon>Bacteria</taxon>
        <taxon>Pseudomonadati</taxon>
        <taxon>Pseudomonadota</taxon>
        <taxon>Alphaproteobacteria</taxon>
        <taxon>Rhodobacterales</taxon>
        <taxon>Paracoccaceae</taxon>
        <taxon>Pseudorhodobacter</taxon>
    </lineage>
</organism>
<proteinExistence type="inferred from homology"/>
<keyword evidence="6" id="KW-0997">Cell inner membrane</keyword>
<keyword evidence="11 13" id="KW-0472">Membrane</keyword>
<dbReference type="InterPro" id="IPR002523">
    <property type="entry name" value="MgTranspt_CorA/ZnTranspt_ZntB"/>
</dbReference>
<dbReference type="EMBL" id="CP039964">
    <property type="protein sequence ID" value="QCO54903.1"/>
    <property type="molecule type" value="Genomic_DNA"/>
</dbReference>
<keyword evidence="9 13" id="KW-1133">Transmembrane helix</keyword>
<protein>
    <recommendedName>
        <fullName evidence="3">Magnesium transport protein CorA</fullName>
    </recommendedName>
</protein>
<evidence type="ECO:0000256" key="1">
    <source>
        <dbReference type="ARBA" id="ARBA00004429"/>
    </source>
</evidence>
<evidence type="ECO:0000256" key="7">
    <source>
        <dbReference type="ARBA" id="ARBA00022692"/>
    </source>
</evidence>
<comment type="subcellular location">
    <subcellularLocation>
        <location evidence="1">Cell inner membrane</location>
        <topology evidence="1">Multi-pass membrane protein</topology>
    </subcellularLocation>
</comment>
<evidence type="ECO:0000256" key="6">
    <source>
        <dbReference type="ARBA" id="ARBA00022519"/>
    </source>
</evidence>
<dbReference type="FunFam" id="1.20.58.340:FF:000001">
    <property type="entry name" value="Magnesium transport protein CorA"/>
    <property type="match status" value="1"/>
</dbReference>
<evidence type="ECO:0000256" key="4">
    <source>
        <dbReference type="ARBA" id="ARBA00022448"/>
    </source>
</evidence>
<evidence type="ECO:0000256" key="3">
    <source>
        <dbReference type="ARBA" id="ARBA00019439"/>
    </source>
</evidence>
<dbReference type="CDD" id="cd12837">
    <property type="entry name" value="EcCorA-like_u1"/>
    <property type="match status" value="1"/>
</dbReference>
<feature type="transmembrane region" description="Helical" evidence="13">
    <location>
        <begin position="292"/>
        <end position="312"/>
    </location>
</feature>
<evidence type="ECO:0000256" key="11">
    <source>
        <dbReference type="ARBA" id="ARBA00023136"/>
    </source>
</evidence>
<sequence length="318" mass="35617">MIKSYALQDKLLVPQEGNLAEAAWVDLHSPTPEEERAVEAALNFEIPTHEEMHEIEISSRLYTYKNTAYMTAVLPANSDSGDPAMGPVAFALTRTHLVTIRFHDPRVFTNFPARAQATHAEMDGPQDVLVGLLEAIIDRQADILERSARDIDRLSRDIFRPAQKGTPRDFQAVLEKVGQMGILNSNIRDSLLTMDRLSAFLMQILDKNQVEADLRARGKTLGSDLKSLADHANFLSDKITFLLDATLGLISIEQNGIIKIFSVAAVIFLPPTLIASLYGMNFVNMPELGWTYGYPFALGLMVLFAVLPYLYFKYKKWL</sequence>
<evidence type="ECO:0000256" key="13">
    <source>
        <dbReference type="SAM" id="Phobius"/>
    </source>
</evidence>
<keyword evidence="8" id="KW-0460">Magnesium</keyword>
<dbReference type="PANTHER" id="PTHR47685:SF1">
    <property type="entry name" value="MAGNESIUM TRANSPORT PROTEIN CORA"/>
    <property type="match status" value="1"/>
</dbReference>
<dbReference type="KEGG" id="pseb:EOK75_03345"/>
<dbReference type="InterPro" id="IPR045863">
    <property type="entry name" value="CorA_TM1_TM2"/>
</dbReference>
<evidence type="ECO:0000256" key="9">
    <source>
        <dbReference type="ARBA" id="ARBA00022989"/>
    </source>
</evidence>
<accession>A0A4P8EE60</accession>
<dbReference type="GO" id="GO:0015099">
    <property type="term" value="F:nickel cation transmembrane transporter activity"/>
    <property type="evidence" value="ECO:0007669"/>
    <property type="project" value="TreeGrafter"/>
</dbReference>
<gene>
    <name evidence="14" type="ORF">EOK75_03345</name>
</gene>
<dbReference type="RefSeq" id="WP_137192570.1">
    <property type="nucleotide sequence ID" value="NZ_CP039964.1"/>
</dbReference>
<dbReference type="GO" id="GO:0015087">
    <property type="term" value="F:cobalt ion transmembrane transporter activity"/>
    <property type="evidence" value="ECO:0007669"/>
    <property type="project" value="TreeGrafter"/>
</dbReference>
<dbReference type="InterPro" id="IPR045861">
    <property type="entry name" value="CorA_cytoplasmic_dom"/>
</dbReference>